<keyword evidence="3" id="KW-1185">Reference proteome</keyword>
<protein>
    <submittedName>
        <fullName evidence="2">MEKHLA domain-containing protein</fullName>
    </submittedName>
</protein>
<feature type="non-terminal residue" evidence="2">
    <location>
        <position position="1"/>
    </location>
</feature>
<evidence type="ECO:0000313" key="2">
    <source>
        <dbReference type="EMBL" id="NPT61472.1"/>
    </source>
</evidence>
<comment type="caution">
    <text evidence="2">The sequence shown here is derived from an EMBL/GenBank/DDBJ whole genome shotgun (WGS) entry which is preliminary data.</text>
</comment>
<evidence type="ECO:0000259" key="1">
    <source>
        <dbReference type="Pfam" id="PF08670"/>
    </source>
</evidence>
<dbReference type="AlphaFoldDB" id="A0A972P186"/>
<dbReference type="EMBL" id="WOEZ01000272">
    <property type="protein sequence ID" value="NPT61472.1"/>
    <property type="molecule type" value="Genomic_DNA"/>
</dbReference>
<accession>A0A972P186</accession>
<dbReference type="RefSeq" id="WP_172177176.1">
    <property type="nucleotide sequence ID" value="NZ_WOEZ01000272.1"/>
</dbReference>
<proteinExistence type="predicted"/>
<dbReference type="InterPro" id="IPR013978">
    <property type="entry name" value="MEKHLA"/>
</dbReference>
<feature type="domain" description="MEKHLA" evidence="1">
    <location>
        <begin position="1"/>
        <end position="34"/>
    </location>
</feature>
<gene>
    <name evidence="2" type="ORF">GNZ13_44840</name>
</gene>
<organism evidence="2 3">
    <name type="scientific">Paraburkholderia elongata</name>
    <dbReference type="NCBI Taxonomy" id="2675747"/>
    <lineage>
        <taxon>Bacteria</taxon>
        <taxon>Pseudomonadati</taxon>
        <taxon>Pseudomonadota</taxon>
        <taxon>Betaproteobacteria</taxon>
        <taxon>Burkholderiales</taxon>
        <taxon>Burkholderiaceae</taxon>
        <taxon>Paraburkholderia</taxon>
    </lineage>
</organism>
<dbReference type="Proteomes" id="UP000655523">
    <property type="component" value="Unassembled WGS sequence"/>
</dbReference>
<dbReference type="Pfam" id="PF08670">
    <property type="entry name" value="MEKHLA"/>
    <property type="match status" value="1"/>
</dbReference>
<name>A0A972P186_9BURK</name>
<evidence type="ECO:0000313" key="3">
    <source>
        <dbReference type="Proteomes" id="UP000655523"/>
    </source>
</evidence>
<reference evidence="2 3" key="1">
    <citation type="submission" date="2019-11" db="EMBL/GenBank/DDBJ databases">
        <title>Metabolism of dissolved organic matter in forest soils.</title>
        <authorList>
            <person name="Cyle K.T."/>
            <person name="Wilhelm R.C."/>
            <person name="Martinez C.E."/>
        </authorList>
    </citation>
    <scope>NUCLEOTIDE SEQUENCE [LARGE SCALE GENOMIC DNA]</scope>
    <source>
        <strain evidence="2 3">5N</strain>
    </source>
</reference>
<sequence>SGVRFWIERATVWQLTDSAGNYQGQAAMIPEVKFIRDNA</sequence>